<protein>
    <submittedName>
        <fullName evidence="4">ProQ/FINO family protein</fullName>
    </submittedName>
</protein>
<feature type="domain" description="ProQ/FinO" evidence="3">
    <location>
        <begin position="22"/>
        <end position="133"/>
    </location>
</feature>
<dbReference type="EMBL" id="FXAM01000005">
    <property type="protein sequence ID" value="SMF97839.1"/>
    <property type="molecule type" value="Genomic_DNA"/>
</dbReference>
<dbReference type="Gene3D" id="1.10.1710.10">
    <property type="entry name" value="ProQ/FinO domain"/>
    <property type="match status" value="1"/>
</dbReference>
<dbReference type="InterPro" id="IPR036442">
    <property type="entry name" value="ProQ/FinO_sf"/>
</dbReference>
<feature type="region of interest" description="Disordered" evidence="2">
    <location>
        <begin position="244"/>
        <end position="281"/>
    </location>
</feature>
<accession>A0A1Y6D4G1</accession>
<evidence type="ECO:0000313" key="5">
    <source>
        <dbReference type="Proteomes" id="UP000192923"/>
    </source>
</evidence>
<dbReference type="Proteomes" id="UP000192923">
    <property type="component" value="Unassembled WGS sequence"/>
</dbReference>
<sequence length="281" mass="29934">MTQDMETPGPGTADTGKPTKPPKPKREERLLAELRALYPKAFASGPEAVMPLALYIHHKIKPPEGYTRAHLSAALRLYTTTPEYLAALAAGRPRVGLEGEPAGFVSEVHRKEAAATLADPGSRLPKKEKRRLFLAARLEHPTDAQGNPMPKIRFSAAQAKITLVLDPATFRAALDLDTVGIKTLSVTIEADGKYYDALLNPKSFRKAQAAFREAASPVVTISGNLKDGVVESAGIQVFDKGAKAAEPAPVPASAPQVRGTPASNDRDNGRPRLGLKPKAGG</sequence>
<keyword evidence="1" id="KW-0694">RNA-binding</keyword>
<dbReference type="InterPro" id="IPR016103">
    <property type="entry name" value="ProQ/FinO"/>
</dbReference>
<dbReference type="SUPFAM" id="SSF48657">
    <property type="entry name" value="FinO-like"/>
    <property type="match status" value="1"/>
</dbReference>
<gene>
    <name evidence="4" type="ORF">SAMN02949497_4812</name>
</gene>
<feature type="region of interest" description="Disordered" evidence="2">
    <location>
        <begin position="1"/>
        <end position="26"/>
    </location>
</feature>
<dbReference type="SMART" id="SM00945">
    <property type="entry name" value="ProQ"/>
    <property type="match status" value="1"/>
</dbReference>
<dbReference type="GO" id="GO:0003723">
    <property type="term" value="F:RNA binding"/>
    <property type="evidence" value="ECO:0007669"/>
    <property type="project" value="UniProtKB-KW"/>
</dbReference>
<dbReference type="OrthoDB" id="8421419at2"/>
<dbReference type="AlphaFoldDB" id="A0A1Y6D4G1"/>
<organism evidence="4 5">
    <name type="scientific">Methylomagnum ishizawai</name>
    <dbReference type="NCBI Taxonomy" id="1760988"/>
    <lineage>
        <taxon>Bacteria</taxon>
        <taxon>Pseudomonadati</taxon>
        <taxon>Pseudomonadota</taxon>
        <taxon>Gammaproteobacteria</taxon>
        <taxon>Methylococcales</taxon>
        <taxon>Methylococcaceae</taxon>
        <taxon>Methylomagnum</taxon>
    </lineage>
</organism>
<evidence type="ECO:0000313" key="4">
    <source>
        <dbReference type="EMBL" id="SMF97839.1"/>
    </source>
</evidence>
<name>A0A1Y6D4G1_9GAMM</name>
<evidence type="ECO:0000256" key="2">
    <source>
        <dbReference type="SAM" id="MobiDB-lite"/>
    </source>
</evidence>
<evidence type="ECO:0000256" key="1">
    <source>
        <dbReference type="ARBA" id="ARBA00022884"/>
    </source>
</evidence>
<dbReference type="RefSeq" id="WP_085216845.1">
    <property type="nucleotide sequence ID" value="NZ_FXAM01000005.1"/>
</dbReference>
<dbReference type="Pfam" id="PF04352">
    <property type="entry name" value="ProQ"/>
    <property type="match status" value="1"/>
</dbReference>
<evidence type="ECO:0000259" key="3">
    <source>
        <dbReference type="SMART" id="SM00945"/>
    </source>
</evidence>
<dbReference type="STRING" id="1760988.SAMN02949497_4812"/>
<proteinExistence type="predicted"/>
<keyword evidence="5" id="KW-1185">Reference proteome</keyword>
<feature type="compositionally biased region" description="Low complexity" evidence="2">
    <location>
        <begin position="244"/>
        <end position="255"/>
    </location>
</feature>
<reference evidence="4 5" key="1">
    <citation type="submission" date="2016-12" db="EMBL/GenBank/DDBJ databases">
        <authorList>
            <person name="Song W.-J."/>
            <person name="Kurnit D.M."/>
        </authorList>
    </citation>
    <scope>NUCLEOTIDE SEQUENCE [LARGE SCALE GENOMIC DNA]</scope>
    <source>
        <strain evidence="4 5">175</strain>
    </source>
</reference>
<feature type="compositionally biased region" description="Low complexity" evidence="2">
    <location>
        <begin position="7"/>
        <end position="18"/>
    </location>
</feature>